<evidence type="ECO:0000313" key="10">
    <source>
        <dbReference type="Proteomes" id="UP001178507"/>
    </source>
</evidence>
<dbReference type="GO" id="GO:0005524">
    <property type="term" value="F:ATP binding"/>
    <property type="evidence" value="ECO:0007669"/>
    <property type="project" value="InterPro"/>
</dbReference>
<dbReference type="EMBL" id="CAUJNA010000484">
    <property type="protein sequence ID" value="CAJ1377741.1"/>
    <property type="molecule type" value="Genomic_DNA"/>
</dbReference>
<reference evidence="9" key="1">
    <citation type="submission" date="2023-08" db="EMBL/GenBank/DDBJ databases">
        <authorList>
            <person name="Chen Y."/>
            <person name="Shah S."/>
            <person name="Dougan E. K."/>
            <person name="Thang M."/>
            <person name="Chan C."/>
        </authorList>
    </citation>
    <scope>NUCLEOTIDE SEQUENCE</scope>
</reference>
<evidence type="ECO:0000256" key="6">
    <source>
        <dbReference type="SAM" id="MobiDB-lite"/>
    </source>
</evidence>
<organism evidence="9 10">
    <name type="scientific">Effrenium voratum</name>
    <dbReference type="NCBI Taxonomy" id="2562239"/>
    <lineage>
        <taxon>Eukaryota</taxon>
        <taxon>Sar</taxon>
        <taxon>Alveolata</taxon>
        <taxon>Dinophyceae</taxon>
        <taxon>Suessiales</taxon>
        <taxon>Symbiodiniaceae</taxon>
        <taxon>Effrenium</taxon>
    </lineage>
</organism>
<evidence type="ECO:0000313" key="9">
    <source>
        <dbReference type="EMBL" id="CAJ1377741.1"/>
    </source>
</evidence>
<name>A0AA36HYK1_9DINO</name>
<proteinExistence type="predicted"/>
<comment type="pathway">
    <text evidence="1">Pyrimidine metabolism; UMP biosynthesis via salvage pathway; UMP from uridine: step 1/1.</text>
</comment>
<feature type="compositionally biased region" description="Basic and acidic residues" evidence="6">
    <location>
        <begin position="379"/>
        <end position="388"/>
    </location>
</feature>
<dbReference type="InterPro" id="IPR006083">
    <property type="entry name" value="PRK/URK"/>
</dbReference>
<dbReference type="Gene3D" id="3.40.50.300">
    <property type="entry name" value="P-loop containing nucleotide triphosphate hydrolases"/>
    <property type="match status" value="1"/>
</dbReference>
<dbReference type="InterPro" id="IPR029057">
    <property type="entry name" value="PRTase-like"/>
</dbReference>
<dbReference type="Pfam" id="PF00485">
    <property type="entry name" value="PRK"/>
    <property type="match status" value="1"/>
</dbReference>
<evidence type="ECO:0000256" key="1">
    <source>
        <dbReference type="ARBA" id="ARBA00004690"/>
    </source>
</evidence>
<feature type="domain" description="Phosphoribosyltransferase" evidence="8">
    <location>
        <begin position="197"/>
        <end position="297"/>
    </location>
</feature>
<keyword evidence="3" id="KW-0808">Transferase</keyword>
<keyword evidence="10" id="KW-1185">Reference proteome</keyword>
<feature type="region of interest" description="Disordered" evidence="6">
    <location>
        <begin position="322"/>
        <end position="388"/>
    </location>
</feature>
<dbReference type="PRINTS" id="PR00988">
    <property type="entry name" value="URIDINKINASE"/>
</dbReference>
<keyword evidence="5" id="KW-0418">Kinase</keyword>
<evidence type="ECO:0000256" key="3">
    <source>
        <dbReference type="ARBA" id="ARBA00022679"/>
    </source>
</evidence>
<dbReference type="Pfam" id="PF14681">
    <property type="entry name" value="UPRTase"/>
    <property type="match status" value="1"/>
</dbReference>
<evidence type="ECO:0000259" key="7">
    <source>
        <dbReference type="Pfam" id="PF00485"/>
    </source>
</evidence>
<accession>A0AA36HYK1</accession>
<protein>
    <recommendedName>
        <fullName evidence="2">uridine/cytidine kinase</fullName>
        <ecNumber evidence="2">2.7.1.48</ecNumber>
    </recommendedName>
</protein>
<dbReference type="Proteomes" id="UP001178507">
    <property type="component" value="Unassembled WGS sequence"/>
</dbReference>
<dbReference type="InterPro" id="IPR000764">
    <property type="entry name" value="Uridine_kinase-like"/>
</dbReference>
<evidence type="ECO:0000256" key="4">
    <source>
        <dbReference type="ARBA" id="ARBA00022741"/>
    </source>
</evidence>
<gene>
    <name evidence="9" type="ORF">EVOR1521_LOCUS6462</name>
</gene>
<sequence>MQALGDQRVALVSLDEFYRDLTPEECSCISDVNFDEPQAFDIHELAKCLDALGRGEAAEVPVYDFVTSRRSGNIRRVAPSDVVILEGILVLHVPEILSRCNMKTIFVDTDDDVRLARRIRRDTVERGRDVESVILQYTRFVKPAFEKWILPSRTNADIIIPWRDNNSVAVDLIAQHIRSKLEVHDLRRIYSNLCVMPSTMQTRGMHTKIRCRETSRQEFVFYADRLIRLVVETALGHLPFVEAEVTTPVGEIYQGLNFSRRLCGVSIIRSGEAMENALRMCCIGVKIGKILIDQVGKDRTKAHRMCSSREGAARALREAALRHRGAPRAADGPHPGQRQDRGRRHRGPDQAPQRQGGQDHPHHLDRGIKGYPLGVQAFSRREGDHHRD</sequence>
<comment type="caution">
    <text evidence="9">The sequence shown here is derived from an EMBL/GenBank/DDBJ whole genome shotgun (WGS) entry which is preliminary data.</text>
</comment>
<evidence type="ECO:0000256" key="2">
    <source>
        <dbReference type="ARBA" id="ARBA00012137"/>
    </source>
</evidence>
<dbReference type="NCBIfam" id="NF004018">
    <property type="entry name" value="PRK05480.1"/>
    <property type="match status" value="1"/>
</dbReference>
<evidence type="ECO:0000259" key="8">
    <source>
        <dbReference type="Pfam" id="PF14681"/>
    </source>
</evidence>
<dbReference type="GO" id="GO:0004849">
    <property type="term" value="F:uridine kinase activity"/>
    <property type="evidence" value="ECO:0007669"/>
    <property type="project" value="UniProtKB-EC"/>
</dbReference>
<dbReference type="CDD" id="cd02023">
    <property type="entry name" value="UMPK"/>
    <property type="match status" value="1"/>
</dbReference>
<feature type="domain" description="Phosphoribulokinase/uridine kinase" evidence="7">
    <location>
        <begin position="7"/>
        <end position="168"/>
    </location>
</feature>
<dbReference type="InterPro" id="IPR027417">
    <property type="entry name" value="P-loop_NTPase"/>
</dbReference>
<dbReference type="SUPFAM" id="SSF52540">
    <property type="entry name" value="P-loop containing nucleoside triphosphate hydrolases"/>
    <property type="match status" value="1"/>
</dbReference>
<evidence type="ECO:0000256" key="5">
    <source>
        <dbReference type="ARBA" id="ARBA00022777"/>
    </source>
</evidence>
<dbReference type="PANTHER" id="PTHR10285">
    <property type="entry name" value="URIDINE KINASE"/>
    <property type="match status" value="1"/>
</dbReference>
<dbReference type="EC" id="2.7.1.48" evidence="2"/>
<dbReference type="Gene3D" id="3.40.50.2020">
    <property type="match status" value="1"/>
</dbReference>
<feature type="compositionally biased region" description="Basic and acidic residues" evidence="6">
    <location>
        <begin position="357"/>
        <end position="368"/>
    </location>
</feature>
<dbReference type="AlphaFoldDB" id="A0AA36HYK1"/>
<dbReference type="InterPro" id="IPR000836">
    <property type="entry name" value="PRTase_dom"/>
</dbReference>
<dbReference type="SUPFAM" id="SSF53271">
    <property type="entry name" value="PRTase-like"/>
    <property type="match status" value="1"/>
</dbReference>
<keyword evidence="4" id="KW-0547">Nucleotide-binding</keyword>